<organism evidence="4 5">
    <name type="scientific">Microbaculum marinisediminis</name>
    <dbReference type="NCBI Taxonomy" id="2931392"/>
    <lineage>
        <taxon>Bacteria</taxon>
        <taxon>Pseudomonadati</taxon>
        <taxon>Pseudomonadota</taxon>
        <taxon>Alphaproteobacteria</taxon>
        <taxon>Hyphomicrobiales</taxon>
        <taxon>Tepidamorphaceae</taxon>
        <taxon>Microbaculum</taxon>
    </lineage>
</organism>
<dbReference type="PANTHER" id="PTHR31223:SF70">
    <property type="entry name" value="LOG FAMILY PROTEIN YJL055W"/>
    <property type="match status" value="1"/>
</dbReference>
<dbReference type="Pfam" id="PF03641">
    <property type="entry name" value="Lysine_decarbox"/>
    <property type="match status" value="1"/>
</dbReference>
<dbReference type="PANTHER" id="PTHR31223">
    <property type="entry name" value="LOG FAMILY PROTEIN YJL055W"/>
    <property type="match status" value="1"/>
</dbReference>
<evidence type="ECO:0000256" key="1">
    <source>
        <dbReference type="ARBA" id="ARBA00000274"/>
    </source>
</evidence>
<proteinExistence type="inferred from homology"/>
<keyword evidence="3" id="KW-0378">Hydrolase</keyword>
<comment type="similarity">
    <text evidence="2 3">Belongs to the LOG family.</text>
</comment>
<evidence type="ECO:0000256" key="2">
    <source>
        <dbReference type="ARBA" id="ARBA00006763"/>
    </source>
</evidence>
<dbReference type="EMBL" id="JALIDZ010000002">
    <property type="protein sequence ID" value="MCT8971007.1"/>
    <property type="molecule type" value="Genomic_DNA"/>
</dbReference>
<accession>A0AAW5QVH8</accession>
<name>A0AAW5QVH8_9HYPH</name>
<dbReference type="InterPro" id="IPR031100">
    <property type="entry name" value="LOG_fam"/>
</dbReference>
<dbReference type="InterPro" id="IPR005269">
    <property type="entry name" value="LOG"/>
</dbReference>
<evidence type="ECO:0000313" key="5">
    <source>
        <dbReference type="Proteomes" id="UP001320898"/>
    </source>
</evidence>
<evidence type="ECO:0000256" key="3">
    <source>
        <dbReference type="RuleBase" id="RU363015"/>
    </source>
</evidence>
<dbReference type="Gene3D" id="3.40.50.450">
    <property type="match status" value="1"/>
</dbReference>
<keyword evidence="3" id="KW-0203">Cytokinin biosynthesis</keyword>
<comment type="caution">
    <text evidence="4">The sequence shown here is derived from an EMBL/GenBank/DDBJ whole genome shotgun (WGS) entry which is preliminary data.</text>
</comment>
<gene>
    <name evidence="4" type="ORF">MUB46_03960</name>
</gene>
<dbReference type="EC" id="3.2.2.n1" evidence="3"/>
<sequence>MSEIKNICVYCGSSDGRDPVFKETADRFGELLVENGIGLVYGGGSLGLMGAVARSVLRNGGTVTGIIPEFLVERERMLRDVQTLTVTPDMHERKRLMFEQSDAFVALPGGIGTLEETVEMLTWSQLGQHAKPVALANIGGYWDPLRVLFDHMRQEAFIRRDLDVGYIVVEKIEDVIPHLREEAAKAPKPALTEAQVAERM</sequence>
<dbReference type="GO" id="GO:0005829">
    <property type="term" value="C:cytosol"/>
    <property type="evidence" value="ECO:0007669"/>
    <property type="project" value="TreeGrafter"/>
</dbReference>
<dbReference type="RefSeq" id="WP_261614582.1">
    <property type="nucleotide sequence ID" value="NZ_JALIDZ010000002.1"/>
</dbReference>
<dbReference type="SUPFAM" id="SSF102405">
    <property type="entry name" value="MCP/YpsA-like"/>
    <property type="match status" value="1"/>
</dbReference>
<dbReference type="AlphaFoldDB" id="A0AAW5QVH8"/>
<dbReference type="GO" id="GO:0008714">
    <property type="term" value="F:AMP nucleosidase activity"/>
    <property type="evidence" value="ECO:0007669"/>
    <property type="project" value="UniProtKB-EC"/>
</dbReference>
<dbReference type="NCBIfam" id="TIGR00730">
    <property type="entry name" value="Rossman fold protein, TIGR00730 family"/>
    <property type="match status" value="1"/>
</dbReference>
<dbReference type="GO" id="GO:0009691">
    <property type="term" value="P:cytokinin biosynthetic process"/>
    <property type="evidence" value="ECO:0007669"/>
    <property type="project" value="UniProtKB-UniRule"/>
</dbReference>
<keyword evidence="5" id="KW-1185">Reference proteome</keyword>
<comment type="catalytic activity">
    <reaction evidence="1">
        <text>AMP + H2O = D-ribose 5-phosphate + adenine</text>
        <dbReference type="Rhea" id="RHEA:20129"/>
        <dbReference type="ChEBI" id="CHEBI:15377"/>
        <dbReference type="ChEBI" id="CHEBI:16708"/>
        <dbReference type="ChEBI" id="CHEBI:78346"/>
        <dbReference type="ChEBI" id="CHEBI:456215"/>
        <dbReference type="EC" id="3.2.2.4"/>
    </reaction>
</comment>
<evidence type="ECO:0000313" key="4">
    <source>
        <dbReference type="EMBL" id="MCT8971007.1"/>
    </source>
</evidence>
<dbReference type="Proteomes" id="UP001320898">
    <property type="component" value="Unassembled WGS sequence"/>
</dbReference>
<protein>
    <recommendedName>
        <fullName evidence="3">Cytokinin riboside 5'-monophosphate phosphoribohydrolase</fullName>
        <ecNumber evidence="3">3.2.2.n1</ecNumber>
    </recommendedName>
</protein>
<reference evidence="4 5" key="1">
    <citation type="submission" date="2022-04" db="EMBL/GenBank/DDBJ databases">
        <authorList>
            <person name="Ye Y.-Q."/>
            <person name="Du Z.-J."/>
        </authorList>
    </citation>
    <scope>NUCLEOTIDE SEQUENCE [LARGE SCALE GENOMIC DNA]</scope>
    <source>
        <strain evidence="4 5">A6E488</strain>
    </source>
</reference>